<dbReference type="EMBL" id="FQXE01000001">
    <property type="protein sequence ID" value="SHG80828.1"/>
    <property type="molecule type" value="Genomic_DNA"/>
</dbReference>
<dbReference type="SMART" id="SM00953">
    <property type="entry name" value="RES"/>
    <property type="match status" value="1"/>
</dbReference>
<dbReference type="Pfam" id="PF08808">
    <property type="entry name" value="RES"/>
    <property type="match status" value="1"/>
</dbReference>
<keyword evidence="3" id="KW-1185">Reference proteome</keyword>
<gene>
    <name evidence="2" type="ORF">SAMN04488135_101324</name>
</gene>
<feature type="domain" description="RES" evidence="1">
    <location>
        <begin position="48"/>
        <end position="181"/>
    </location>
</feature>
<proteinExistence type="predicted"/>
<evidence type="ECO:0000313" key="3">
    <source>
        <dbReference type="Proteomes" id="UP000184226"/>
    </source>
</evidence>
<organism evidence="2 3">
    <name type="scientific">Pollutimonas bauzanensis</name>
    <dbReference type="NCBI Taxonomy" id="658167"/>
    <lineage>
        <taxon>Bacteria</taxon>
        <taxon>Pseudomonadati</taxon>
        <taxon>Pseudomonadota</taxon>
        <taxon>Betaproteobacteria</taxon>
        <taxon>Burkholderiales</taxon>
        <taxon>Alcaligenaceae</taxon>
        <taxon>Pollutimonas</taxon>
    </lineage>
</organism>
<dbReference type="RefSeq" id="WP_073101319.1">
    <property type="nucleotide sequence ID" value="NZ_FQXE01000001.1"/>
</dbReference>
<evidence type="ECO:0000313" key="2">
    <source>
        <dbReference type="EMBL" id="SHG80828.1"/>
    </source>
</evidence>
<dbReference type="Proteomes" id="UP000184226">
    <property type="component" value="Unassembled WGS sequence"/>
</dbReference>
<reference evidence="2 3" key="1">
    <citation type="submission" date="2016-11" db="EMBL/GenBank/DDBJ databases">
        <authorList>
            <person name="Jaros S."/>
            <person name="Januszkiewicz K."/>
            <person name="Wedrychowicz H."/>
        </authorList>
    </citation>
    <scope>NUCLEOTIDE SEQUENCE [LARGE SCALE GENOMIC DNA]</scope>
    <source>
        <strain evidence="2 3">CGMCC 1.10190</strain>
    </source>
</reference>
<accession>A0A1M5MU46</accession>
<dbReference type="InterPro" id="IPR014914">
    <property type="entry name" value="RES_dom"/>
</dbReference>
<evidence type="ECO:0000259" key="1">
    <source>
        <dbReference type="SMART" id="SM00953"/>
    </source>
</evidence>
<name>A0A1M5MU46_9BURK</name>
<sequence length="201" mass="22295">MTLQGPSVDFSSLDLPVIAIGPARLFRISRHKSGEPHFGKSGLNRYDDPRHTLAPARRFGTCYFGLTLQCAFAETVLHDRVAHRGAFSLPLAELDRQVVRFTGTPLQLANLTGAHLKRLGADGSLSTILPYDLPQACSLAVHDHPAKVDGFLYVSRHLNNECAVVVFDRTRKRFAQSPHTTPLTTYPGSADVFRLFRIQPY</sequence>
<protein>
    <submittedName>
        <fullName evidence="2">RES domain-containing protein</fullName>
    </submittedName>
</protein>
<dbReference type="STRING" id="658167.SAMN04488135_101324"/>
<dbReference type="AlphaFoldDB" id="A0A1M5MU46"/>